<sequence>MQTVALLQTRLFRNSMRLLPTIQFRLRACIKSCAAGDVGQFSQAAAASYSRGKDTPYIDVNRYHLIRYYRKRPNSSTAKPASCTELITMRWPAPVITNVTNVIIIITTIPAIRGPSIAVTSHPAIGLSIQPGAMHFGMQLRRVGRDWSLFIASSPSLVREHRRIATNAMFAAPNASLREPINESASYRTTAAVEVVEQSTIFAERNTERPAARVAIRCRLFGRYYANDTGAPEELDDLVPIRASPRWLTGNCERHFKDPLMHLTTAIAAALHNPLSDKDAVSRECRGANFLLAYHLTIKGTANSSHGNEKNV</sequence>
<organism evidence="2">
    <name type="scientific">Camponotus floridanus</name>
    <name type="common">Florida carpenter ant</name>
    <dbReference type="NCBI Taxonomy" id="104421"/>
    <lineage>
        <taxon>Eukaryota</taxon>
        <taxon>Metazoa</taxon>
        <taxon>Ecdysozoa</taxon>
        <taxon>Arthropoda</taxon>
        <taxon>Hexapoda</taxon>
        <taxon>Insecta</taxon>
        <taxon>Pterygota</taxon>
        <taxon>Neoptera</taxon>
        <taxon>Endopterygota</taxon>
        <taxon>Hymenoptera</taxon>
        <taxon>Apocrita</taxon>
        <taxon>Aculeata</taxon>
        <taxon>Formicoidea</taxon>
        <taxon>Formicidae</taxon>
        <taxon>Formicinae</taxon>
        <taxon>Camponotus</taxon>
    </lineage>
</organism>
<dbReference type="InParanoid" id="E2A0Q1"/>
<keyword evidence="2" id="KW-1185">Reference proteome</keyword>
<proteinExistence type="predicted"/>
<gene>
    <name evidence="1" type="ORF">EAG_11246</name>
</gene>
<dbReference type="Proteomes" id="UP000000311">
    <property type="component" value="Unassembled WGS sequence"/>
</dbReference>
<evidence type="ECO:0000313" key="1">
    <source>
        <dbReference type="EMBL" id="EFN72954.1"/>
    </source>
</evidence>
<name>E2A0Q1_CAMFO</name>
<reference evidence="1 2" key="1">
    <citation type="journal article" date="2010" name="Science">
        <title>Genomic comparison of the ants Camponotus floridanus and Harpegnathos saltator.</title>
        <authorList>
            <person name="Bonasio R."/>
            <person name="Zhang G."/>
            <person name="Ye C."/>
            <person name="Mutti N.S."/>
            <person name="Fang X."/>
            <person name="Qin N."/>
            <person name="Donahue G."/>
            <person name="Yang P."/>
            <person name="Li Q."/>
            <person name="Li C."/>
            <person name="Zhang P."/>
            <person name="Huang Z."/>
            <person name="Berger S.L."/>
            <person name="Reinberg D."/>
            <person name="Wang J."/>
            <person name="Liebig J."/>
        </authorList>
    </citation>
    <scope>NUCLEOTIDE SEQUENCE [LARGE SCALE GENOMIC DNA]</scope>
    <source>
        <strain evidence="2">C129</strain>
    </source>
</reference>
<protein>
    <submittedName>
        <fullName evidence="1">Uncharacterized protein</fullName>
    </submittedName>
</protein>
<dbReference type="EMBL" id="GL435626">
    <property type="protein sequence ID" value="EFN72954.1"/>
    <property type="molecule type" value="Genomic_DNA"/>
</dbReference>
<accession>E2A0Q1</accession>
<evidence type="ECO:0000313" key="2">
    <source>
        <dbReference type="Proteomes" id="UP000000311"/>
    </source>
</evidence>
<dbReference type="AlphaFoldDB" id="E2A0Q1"/>